<protein>
    <recommendedName>
        <fullName evidence="4">Transmembrane protein</fullName>
    </recommendedName>
</protein>
<comment type="caution">
    <text evidence="2">The sequence shown here is derived from an EMBL/GenBank/DDBJ whole genome shotgun (WGS) entry which is preliminary data.</text>
</comment>
<reference evidence="2" key="1">
    <citation type="journal article" date="2020" name="Nat. Commun.">
        <title>Large-scale genome sequencing of mycorrhizal fungi provides insights into the early evolution of symbiotic traits.</title>
        <authorList>
            <person name="Miyauchi S."/>
            <person name="Kiss E."/>
            <person name="Kuo A."/>
            <person name="Drula E."/>
            <person name="Kohler A."/>
            <person name="Sanchez-Garcia M."/>
            <person name="Morin E."/>
            <person name="Andreopoulos B."/>
            <person name="Barry K.W."/>
            <person name="Bonito G."/>
            <person name="Buee M."/>
            <person name="Carver A."/>
            <person name="Chen C."/>
            <person name="Cichocki N."/>
            <person name="Clum A."/>
            <person name="Culley D."/>
            <person name="Crous P.W."/>
            <person name="Fauchery L."/>
            <person name="Girlanda M."/>
            <person name="Hayes R.D."/>
            <person name="Keri Z."/>
            <person name="LaButti K."/>
            <person name="Lipzen A."/>
            <person name="Lombard V."/>
            <person name="Magnuson J."/>
            <person name="Maillard F."/>
            <person name="Murat C."/>
            <person name="Nolan M."/>
            <person name="Ohm R.A."/>
            <person name="Pangilinan J."/>
            <person name="Pereira M.F."/>
            <person name="Perotto S."/>
            <person name="Peter M."/>
            <person name="Pfister S."/>
            <person name="Riley R."/>
            <person name="Sitrit Y."/>
            <person name="Stielow J.B."/>
            <person name="Szollosi G."/>
            <person name="Zifcakova L."/>
            <person name="Stursova M."/>
            <person name="Spatafora J.W."/>
            <person name="Tedersoo L."/>
            <person name="Vaario L.M."/>
            <person name="Yamada A."/>
            <person name="Yan M."/>
            <person name="Wang P."/>
            <person name="Xu J."/>
            <person name="Bruns T."/>
            <person name="Baldrian P."/>
            <person name="Vilgalys R."/>
            <person name="Dunand C."/>
            <person name="Henrissat B."/>
            <person name="Grigoriev I.V."/>
            <person name="Hibbett D."/>
            <person name="Nagy L.G."/>
            <person name="Martin F.M."/>
        </authorList>
    </citation>
    <scope>NUCLEOTIDE SEQUENCE</scope>
    <source>
        <strain evidence="2">UH-Tt-Lm1</strain>
    </source>
</reference>
<organism evidence="2 3">
    <name type="scientific">Thelephora terrestris</name>
    <dbReference type="NCBI Taxonomy" id="56493"/>
    <lineage>
        <taxon>Eukaryota</taxon>
        <taxon>Fungi</taxon>
        <taxon>Dikarya</taxon>
        <taxon>Basidiomycota</taxon>
        <taxon>Agaricomycotina</taxon>
        <taxon>Agaricomycetes</taxon>
        <taxon>Thelephorales</taxon>
        <taxon>Thelephoraceae</taxon>
        <taxon>Thelephora</taxon>
    </lineage>
</organism>
<accession>A0A9P6LCF9</accession>
<evidence type="ECO:0000313" key="2">
    <source>
        <dbReference type="EMBL" id="KAF9792273.1"/>
    </source>
</evidence>
<dbReference type="EMBL" id="WIUZ02000001">
    <property type="protein sequence ID" value="KAF9792273.1"/>
    <property type="molecule type" value="Genomic_DNA"/>
</dbReference>
<gene>
    <name evidence="2" type="ORF">BJ322DRAFT_1028155</name>
</gene>
<dbReference type="OrthoDB" id="10467366at2759"/>
<keyword evidence="3" id="KW-1185">Reference proteome</keyword>
<keyword evidence="1" id="KW-0812">Transmembrane</keyword>
<dbReference type="AlphaFoldDB" id="A0A9P6LCF9"/>
<keyword evidence="1" id="KW-0472">Membrane</keyword>
<name>A0A9P6LCF9_9AGAM</name>
<evidence type="ECO:0000256" key="1">
    <source>
        <dbReference type="SAM" id="Phobius"/>
    </source>
</evidence>
<evidence type="ECO:0000313" key="3">
    <source>
        <dbReference type="Proteomes" id="UP000736335"/>
    </source>
</evidence>
<keyword evidence="1" id="KW-1133">Transmembrane helix</keyword>
<feature type="transmembrane region" description="Helical" evidence="1">
    <location>
        <begin position="20"/>
        <end position="44"/>
    </location>
</feature>
<reference evidence="2" key="2">
    <citation type="submission" date="2020-11" db="EMBL/GenBank/DDBJ databases">
        <authorList>
            <consortium name="DOE Joint Genome Institute"/>
            <person name="Kuo A."/>
            <person name="Miyauchi S."/>
            <person name="Kiss E."/>
            <person name="Drula E."/>
            <person name="Kohler A."/>
            <person name="Sanchez-Garcia M."/>
            <person name="Andreopoulos B."/>
            <person name="Barry K.W."/>
            <person name="Bonito G."/>
            <person name="Buee M."/>
            <person name="Carver A."/>
            <person name="Chen C."/>
            <person name="Cichocki N."/>
            <person name="Clum A."/>
            <person name="Culley D."/>
            <person name="Crous P.W."/>
            <person name="Fauchery L."/>
            <person name="Girlanda M."/>
            <person name="Hayes R."/>
            <person name="Keri Z."/>
            <person name="Labutti K."/>
            <person name="Lipzen A."/>
            <person name="Lombard V."/>
            <person name="Magnuson J."/>
            <person name="Maillard F."/>
            <person name="Morin E."/>
            <person name="Murat C."/>
            <person name="Nolan M."/>
            <person name="Ohm R."/>
            <person name="Pangilinan J."/>
            <person name="Pereira M."/>
            <person name="Perotto S."/>
            <person name="Peter M."/>
            <person name="Riley R."/>
            <person name="Sitrit Y."/>
            <person name="Stielow B."/>
            <person name="Szollosi G."/>
            <person name="Zifcakova L."/>
            <person name="Stursova M."/>
            <person name="Spatafora J.W."/>
            <person name="Tedersoo L."/>
            <person name="Vaario L.-M."/>
            <person name="Yamada A."/>
            <person name="Yan M."/>
            <person name="Wang P."/>
            <person name="Xu J."/>
            <person name="Bruns T."/>
            <person name="Baldrian P."/>
            <person name="Vilgalys R."/>
            <person name="Henrissat B."/>
            <person name="Grigoriev I.V."/>
            <person name="Hibbett D."/>
            <person name="Nagy L.G."/>
            <person name="Martin F.M."/>
        </authorList>
    </citation>
    <scope>NUCLEOTIDE SEQUENCE</scope>
    <source>
        <strain evidence="2">UH-Tt-Lm1</strain>
    </source>
</reference>
<proteinExistence type="predicted"/>
<dbReference type="Proteomes" id="UP000736335">
    <property type="component" value="Unassembled WGS sequence"/>
</dbReference>
<sequence length="229" mass="24981">MAVWDLAHTWRKPLAFLARGFFTCSLALFYLCISLALCSGNLMALTAPTSDLRDPLGKESTGPSSSPVVKEKLPVIPETPLVGFDTPLNPHRHSSFSGGRPPVTNPQEVVSPLLIPKIVVQDFSAEDGLIRYKTPQYDPMDTLKWRRRPSRASISVTLVDHHHAARPPSFLSPTLGSSSVGELRPLYLADGLKRRRSDILVQNFLGLSGGKRMLGEVVAKDGSFVVVGL</sequence>
<evidence type="ECO:0008006" key="4">
    <source>
        <dbReference type="Google" id="ProtNLM"/>
    </source>
</evidence>